<dbReference type="EMBL" id="KZ819640">
    <property type="protein sequence ID" value="PWN87532.1"/>
    <property type="molecule type" value="Genomic_DNA"/>
</dbReference>
<proteinExistence type="predicted"/>
<accession>A0A316YEB1</accession>
<dbReference type="InParanoid" id="A0A316YEB1"/>
<evidence type="ECO:0000313" key="2">
    <source>
        <dbReference type="Proteomes" id="UP000245768"/>
    </source>
</evidence>
<name>A0A316YEB1_9BASI</name>
<dbReference type="GeneID" id="37040268"/>
<evidence type="ECO:0000313" key="1">
    <source>
        <dbReference type="EMBL" id="PWN87532.1"/>
    </source>
</evidence>
<dbReference type="Proteomes" id="UP000245768">
    <property type="component" value="Unassembled WGS sequence"/>
</dbReference>
<dbReference type="RefSeq" id="XP_025374730.1">
    <property type="nucleotide sequence ID" value="XM_025518352.1"/>
</dbReference>
<gene>
    <name evidence="1" type="ORF">FA10DRAFT_188234</name>
</gene>
<protein>
    <submittedName>
        <fullName evidence="1">Uncharacterized protein</fullName>
    </submittedName>
</protein>
<organism evidence="1 2">
    <name type="scientific">Acaromyces ingoldii</name>
    <dbReference type="NCBI Taxonomy" id="215250"/>
    <lineage>
        <taxon>Eukaryota</taxon>
        <taxon>Fungi</taxon>
        <taxon>Dikarya</taxon>
        <taxon>Basidiomycota</taxon>
        <taxon>Ustilaginomycotina</taxon>
        <taxon>Exobasidiomycetes</taxon>
        <taxon>Exobasidiales</taxon>
        <taxon>Cryptobasidiaceae</taxon>
        <taxon>Acaromyces</taxon>
    </lineage>
</organism>
<reference evidence="1 2" key="1">
    <citation type="journal article" date="2018" name="Mol. Biol. Evol.">
        <title>Broad Genomic Sampling Reveals a Smut Pathogenic Ancestry of the Fungal Clade Ustilaginomycotina.</title>
        <authorList>
            <person name="Kijpornyongpan T."/>
            <person name="Mondo S.J."/>
            <person name="Barry K."/>
            <person name="Sandor L."/>
            <person name="Lee J."/>
            <person name="Lipzen A."/>
            <person name="Pangilinan J."/>
            <person name="LaButti K."/>
            <person name="Hainaut M."/>
            <person name="Henrissat B."/>
            <person name="Grigoriev I.V."/>
            <person name="Spatafora J.W."/>
            <person name="Aime M.C."/>
        </authorList>
    </citation>
    <scope>NUCLEOTIDE SEQUENCE [LARGE SCALE GENOMIC DNA]</scope>
    <source>
        <strain evidence="1 2">MCA 4198</strain>
    </source>
</reference>
<keyword evidence="2" id="KW-1185">Reference proteome</keyword>
<sequence>MNDSQLQRKTLWDKRFLAISVGTGAAGLAATVLAGLAATAPLLPSIIGVNVSSAAIGGLTGRVVHNIANADDILYIPTRPADAQQTYRKVILETIGKDLETYVTSIRENRPQSGGDTFELDSNCNAAFKIFEVAGGEKLKFVLRYKISVSPRADTSVRKPEEGVEAPPLPTYVNTAMESYYLPRTKHSWYNGCVRSTALGSLGGLVGAGVEGFFPAIRGMHFFHWVPNYNAGILIGVPTASAAGGATLQQFHEAEVEKTTLEMAKLYKELGEHFFRLLECARRNDVILTVNARCGYRQAVNVNVSTLDLNSDIHSGFEINKSINVPTAAT</sequence>
<dbReference type="AlphaFoldDB" id="A0A316YEB1"/>